<name>A0ABY1QAY8_9BACT</name>
<feature type="region of interest" description="Disordered" evidence="1">
    <location>
        <begin position="1"/>
        <end position="42"/>
    </location>
</feature>
<proteinExistence type="predicted"/>
<evidence type="ECO:0000313" key="3">
    <source>
        <dbReference type="Proteomes" id="UP001158067"/>
    </source>
</evidence>
<dbReference type="RefSeq" id="WP_283433755.1">
    <property type="nucleotide sequence ID" value="NZ_FXUG01000009.1"/>
</dbReference>
<evidence type="ECO:0000256" key="1">
    <source>
        <dbReference type="SAM" id="MobiDB-lite"/>
    </source>
</evidence>
<evidence type="ECO:0000313" key="2">
    <source>
        <dbReference type="EMBL" id="SMP66056.1"/>
    </source>
</evidence>
<sequence length="96" mass="10347">MAPKKRTTQPVSKTVPPASAPGSLFDTASDPAPRQPENTRAPRPFIGIQFKCCSTYGRIYRNHEANAYAGNCPRCGKRVNVPIRHGGGSARFFSAG</sequence>
<dbReference type="Proteomes" id="UP001158067">
    <property type="component" value="Unassembled WGS sequence"/>
</dbReference>
<dbReference type="EMBL" id="FXUG01000009">
    <property type="protein sequence ID" value="SMP66056.1"/>
    <property type="molecule type" value="Genomic_DNA"/>
</dbReference>
<accession>A0ABY1QAY8</accession>
<organism evidence="2 3">
    <name type="scientific">Neorhodopirellula lusitana</name>
    <dbReference type="NCBI Taxonomy" id="445327"/>
    <lineage>
        <taxon>Bacteria</taxon>
        <taxon>Pseudomonadati</taxon>
        <taxon>Planctomycetota</taxon>
        <taxon>Planctomycetia</taxon>
        <taxon>Pirellulales</taxon>
        <taxon>Pirellulaceae</taxon>
        <taxon>Neorhodopirellula</taxon>
    </lineage>
</organism>
<gene>
    <name evidence="2" type="ORF">SAMN06265222_109180</name>
</gene>
<reference evidence="2 3" key="1">
    <citation type="submission" date="2017-05" db="EMBL/GenBank/DDBJ databases">
        <authorList>
            <person name="Varghese N."/>
            <person name="Submissions S."/>
        </authorList>
    </citation>
    <scope>NUCLEOTIDE SEQUENCE [LARGE SCALE GENOMIC DNA]</scope>
    <source>
        <strain evidence="2 3">DSM 25457</strain>
    </source>
</reference>
<comment type="caution">
    <text evidence="2">The sequence shown here is derived from an EMBL/GenBank/DDBJ whole genome shotgun (WGS) entry which is preliminary data.</text>
</comment>
<protein>
    <submittedName>
        <fullName evidence="2">Uncharacterized protein</fullName>
    </submittedName>
</protein>
<keyword evidence="3" id="KW-1185">Reference proteome</keyword>